<dbReference type="Pfam" id="PF02470">
    <property type="entry name" value="MlaD"/>
    <property type="match status" value="1"/>
</dbReference>
<dbReference type="PANTHER" id="PTHR33371">
    <property type="entry name" value="INTERMEMBRANE PHOSPHOLIPID TRANSPORT SYSTEM BINDING PROTEIN MLAD-RELATED"/>
    <property type="match status" value="1"/>
</dbReference>
<name>A0A1X0FMA9_MYCNT</name>
<protein>
    <submittedName>
        <fullName evidence="2">Mammalian cell entry protein</fullName>
    </submittedName>
</protein>
<feature type="domain" description="Mce/MlaD" evidence="1">
    <location>
        <begin position="2"/>
        <end position="67"/>
    </location>
</feature>
<comment type="caution">
    <text evidence="2">The sequence shown here is derived from an EMBL/GenBank/DDBJ whole genome shotgun (WGS) entry which is preliminary data.</text>
</comment>
<evidence type="ECO:0000313" key="2">
    <source>
        <dbReference type="EMBL" id="ORB02883.1"/>
    </source>
</evidence>
<sequence length="320" mass="34029">MPDSIGLYVGNSVTQMGYPIGKVTGITPGATDVRVDFSVTERRMLPRDVKAVIRSTSILADRSLELVGNAGPGPQLRGGECIPLNRSATPKSLSEVIGSATNFLNTINPDGSKNVGDAVHELDLALHNNGAGVNRLLSTSSTVLDSPDQAISDIGSVITNLAQLTTALTEIEGPLKDTLLNAQQNMSDVGAALKNGSRILGGTIPLIQMAGEIEAELGDEIQFTLDATGVATRKFSAHAPWLANLLNPVPWWVNTLANHYNNREFHITYRPPLYRIRTPNGLALCGIMNASMPGSCADVAGQPYAVDVALLQYVLNQAHR</sequence>
<evidence type="ECO:0000259" key="1">
    <source>
        <dbReference type="Pfam" id="PF02470"/>
    </source>
</evidence>
<reference evidence="2 3" key="1">
    <citation type="submission" date="2017-02" db="EMBL/GenBank/DDBJ databases">
        <title>The new phylogeny of genus Mycobacterium.</title>
        <authorList>
            <person name="Tortoli E."/>
            <person name="Trovato A."/>
            <person name="Cirillo D.M."/>
        </authorList>
    </citation>
    <scope>NUCLEOTIDE SEQUENCE [LARGE SCALE GENOMIC DNA]</scope>
    <source>
        <strain evidence="2 3">DSM 45255</strain>
    </source>
</reference>
<dbReference type="AlphaFoldDB" id="A0A1X0FMA9"/>
<dbReference type="STRING" id="560555.BST30_19075"/>
<dbReference type="Proteomes" id="UP000192760">
    <property type="component" value="Unassembled WGS sequence"/>
</dbReference>
<organism evidence="2 3">
    <name type="scientific">Mycobacterium mantenii</name>
    <dbReference type="NCBI Taxonomy" id="560555"/>
    <lineage>
        <taxon>Bacteria</taxon>
        <taxon>Bacillati</taxon>
        <taxon>Actinomycetota</taxon>
        <taxon>Actinomycetes</taxon>
        <taxon>Mycobacteriales</taxon>
        <taxon>Mycobacteriaceae</taxon>
        <taxon>Mycobacterium</taxon>
        <taxon>Mycobacterium avium complex (MAC)</taxon>
    </lineage>
</organism>
<dbReference type="InterPro" id="IPR003399">
    <property type="entry name" value="Mce/MlaD"/>
</dbReference>
<dbReference type="GO" id="GO:0005576">
    <property type="term" value="C:extracellular region"/>
    <property type="evidence" value="ECO:0007669"/>
    <property type="project" value="TreeGrafter"/>
</dbReference>
<evidence type="ECO:0000313" key="3">
    <source>
        <dbReference type="Proteomes" id="UP000192760"/>
    </source>
</evidence>
<gene>
    <name evidence="2" type="ORF">BST30_19075</name>
</gene>
<accession>A0A1X0FMA9</accession>
<dbReference type="EMBL" id="MVHW01000024">
    <property type="protein sequence ID" value="ORB02883.1"/>
    <property type="molecule type" value="Genomic_DNA"/>
</dbReference>
<dbReference type="PANTHER" id="PTHR33371:SF16">
    <property type="entry name" value="MCE-FAMILY PROTEIN MCE3F"/>
    <property type="match status" value="1"/>
</dbReference>
<proteinExistence type="predicted"/>
<dbReference type="InterPro" id="IPR052336">
    <property type="entry name" value="MlaD_Phospholipid_Transporter"/>
</dbReference>